<accession>A0ABY6G1K1</accession>
<gene>
    <name evidence="2" type="ORF">BRM3_13025</name>
</gene>
<organism evidence="2 3">
    <name type="scientific">Brachybacterium huguangmaarense</name>
    <dbReference type="NCBI Taxonomy" id="1652028"/>
    <lineage>
        <taxon>Bacteria</taxon>
        <taxon>Bacillati</taxon>
        <taxon>Actinomycetota</taxon>
        <taxon>Actinomycetes</taxon>
        <taxon>Micrococcales</taxon>
        <taxon>Dermabacteraceae</taxon>
        <taxon>Brachybacterium</taxon>
    </lineage>
</organism>
<keyword evidence="3" id="KW-1185">Reference proteome</keyword>
<proteinExistence type="predicted"/>
<feature type="transmembrane region" description="Helical" evidence="1">
    <location>
        <begin position="38"/>
        <end position="55"/>
    </location>
</feature>
<keyword evidence="1" id="KW-1133">Transmembrane helix</keyword>
<reference evidence="2" key="1">
    <citation type="submission" date="2022-10" db="EMBL/GenBank/DDBJ databases">
        <title>Whole-Genome Sequencing of Brachybacterium huguangmaarense BRM-3, Isolated from Betula schmidtii.</title>
        <authorList>
            <person name="Haam D."/>
        </authorList>
    </citation>
    <scope>NUCLEOTIDE SEQUENCE</scope>
    <source>
        <strain evidence="2">BRM-3</strain>
    </source>
</reference>
<dbReference type="Proteomes" id="UP001164305">
    <property type="component" value="Chromosome"/>
</dbReference>
<dbReference type="RefSeq" id="WP_263593729.1">
    <property type="nucleotide sequence ID" value="NZ_CP107020.1"/>
</dbReference>
<protein>
    <submittedName>
        <fullName evidence="2">Uncharacterized protein</fullName>
    </submittedName>
</protein>
<sequence>MTDQPPRQPVRVSPLAVPFLFLALVTTAVLTFAVGPWAGIWLLAVVLAAFALALARPTQREASVAAVLGGALGFGGVMLLAVLHGFG</sequence>
<evidence type="ECO:0000313" key="2">
    <source>
        <dbReference type="EMBL" id="UYG16516.1"/>
    </source>
</evidence>
<evidence type="ECO:0000256" key="1">
    <source>
        <dbReference type="SAM" id="Phobius"/>
    </source>
</evidence>
<name>A0ABY6G1K1_9MICO</name>
<keyword evidence="1" id="KW-0812">Transmembrane</keyword>
<keyword evidence="1" id="KW-0472">Membrane</keyword>
<feature type="transmembrane region" description="Helical" evidence="1">
    <location>
        <begin position="62"/>
        <end position="86"/>
    </location>
</feature>
<dbReference type="EMBL" id="CP107020">
    <property type="protein sequence ID" value="UYG16516.1"/>
    <property type="molecule type" value="Genomic_DNA"/>
</dbReference>
<evidence type="ECO:0000313" key="3">
    <source>
        <dbReference type="Proteomes" id="UP001164305"/>
    </source>
</evidence>
<feature type="transmembrane region" description="Helical" evidence="1">
    <location>
        <begin position="12"/>
        <end position="32"/>
    </location>
</feature>